<proteinExistence type="inferred from homology"/>
<evidence type="ECO:0000256" key="6">
    <source>
        <dbReference type="ARBA" id="ARBA00022840"/>
    </source>
</evidence>
<evidence type="ECO:0000313" key="21">
    <source>
        <dbReference type="Proteomes" id="UP000887560"/>
    </source>
</evidence>
<evidence type="ECO:0000256" key="7">
    <source>
        <dbReference type="ARBA" id="ARBA00022917"/>
    </source>
</evidence>
<evidence type="ECO:0000259" key="19">
    <source>
        <dbReference type="Pfam" id="PF00749"/>
    </source>
</evidence>
<evidence type="ECO:0000256" key="2">
    <source>
        <dbReference type="ARBA" id="ARBA00007894"/>
    </source>
</evidence>
<dbReference type="PANTHER" id="PTHR43311">
    <property type="entry name" value="GLUTAMATE--TRNA LIGASE"/>
    <property type="match status" value="1"/>
</dbReference>
<dbReference type="GO" id="GO:0050561">
    <property type="term" value="F:glutamate-tRNA(Gln) ligase activity"/>
    <property type="evidence" value="ECO:0007669"/>
    <property type="project" value="UniProtKB-EC"/>
</dbReference>
<dbReference type="GO" id="GO:0006424">
    <property type="term" value="P:glutamyl-tRNA aminoacylation"/>
    <property type="evidence" value="ECO:0007669"/>
    <property type="project" value="InterPro"/>
</dbReference>
<dbReference type="WBParaSite" id="scf7180000417518.g1355">
    <property type="protein sequence ID" value="scf7180000417518.g1355"/>
    <property type="gene ID" value="scf7180000417518.g1355"/>
</dbReference>
<dbReference type="InterPro" id="IPR033910">
    <property type="entry name" value="GluRS_core"/>
</dbReference>
<dbReference type="InterPro" id="IPR000924">
    <property type="entry name" value="Glu/Gln-tRNA-synth"/>
</dbReference>
<keyword evidence="6 17" id="KW-0067">ATP-binding</keyword>
<accession>A0A915NJQ7</accession>
<comment type="subcellular location">
    <subcellularLocation>
        <location evidence="1">Mitochondrion</location>
    </subcellularLocation>
</comment>
<dbReference type="HAMAP" id="MF_00022">
    <property type="entry name" value="Glu_tRNA_synth_type1"/>
    <property type="match status" value="1"/>
</dbReference>
<evidence type="ECO:0000256" key="16">
    <source>
        <dbReference type="ARBA" id="ARBA00047689"/>
    </source>
</evidence>
<feature type="region of interest" description="Disordered" evidence="18">
    <location>
        <begin position="1"/>
        <end position="57"/>
    </location>
</feature>
<dbReference type="InterPro" id="IPR020751">
    <property type="entry name" value="aa-tRNA-synth_I_codon-bd_sub2"/>
</dbReference>
<keyword evidence="7 17" id="KW-0648">Protein biosynthesis</keyword>
<evidence type="ECO:0000256" key="3">
    <source>
        <dbReference type="ARBA" id="ARBA00012835"/>
    </source>
</evidence>
<dbReference type="InterPro" id="IPR014729">
    <property type="entry name" value="Rossmann-like_a/b/a_fold"/>
</dbReference>
<dbReference type="GO" id="GO:0008270">
    <property type="term" value="F:zinc ion binding"/>
    <property type="evidence" value="ECO:0007669"/>
    <property type="project" value="InterPro"/>
</dbReference>
<feature type="compositionally biased region" description="Basic and acidic residues" evidence="18">
    <location>
        <begin position="12"/>
        <end position="24"/>
    </location>
</feature>
<feature type="domain" description="Aminoacyl-tRNA synthetase class I anticodon-binding" evidence="20">
    <location>
        <begin position="627"/>
        <end position="745"/>
    </location>
</feature>
<feature type="region of interest" description="Disordered" evidence="18">
    <location>
        <begin position="100"/>
        <end position="143"/>
    </location>
</feature>
<dbReference type="Gene3D" id="1.10.10.350">
    <property type="match status" value="1"/>
</dbReference>
<dbReference type="InterPro" id="IPR049940">
    <property type="entry name" value="GluQ/Sye"/>
</dbReference>
<comment type="similarity">
    <text evidence="2">Belongs to the class-I aminoacyl-tRNA synthetase family. Glutamate--tRNA ligase type 1 subfamily.</text>
</comment>
<feature type="compositionally biased region" description="Basic and acidic residues" evidence="18">
    <location>
        <begin position="35"/>
        <end position="54"/>
    </location>
</feature>
<dbReference type="GO" id="GO:0005739">
    <property type="term" value="C:mitochondrion"/>
    <property type="evidence" value="ECO:0007669"/>
    <property type="project" value="UniProtKB-SubCell"/>
</dbReference>
<dbReference type="EC" id="6.1.1.24" evidence="10"/>
<dbReference type="Pfam" id="PF19269">
    <property type="entry name" value="Anticodon_2"/>
    <property type="match status" value="1"/>
</dbReference>
<feature type="region of interest" description="Disordered" evidence="18">
    <location>
        <begin position="164"/>
        <end position="186"/>
    </location>
</feature>
<dbReference type="SUPFAM" id="SSF48163">
    <property type="entry name" value="An anticodon-binding domain of class I aminoacyl-tRNA synthetases"/>
    <property type="match status" value="1"/>
</dbReference>
<evidence type="ECO:0000256" key="13">
    <source>
        <dbReference type="ARBA" id="ARBA00044313"/>
    </source>
</evidence>
<evidence type="ECO:0000256" key="8">
    <source>
        <dbReference type="ARBA" id="ARBA00023146"/>
    </source>
</evidence>
<dbReference type="InterPro" id="IPR004527">
    <property type="entry name" value="Glu-tRNA-ligase_bac/mito"/>
</dbReference>
<organism evidence="21 22">
    <name type="scientific">Meloidogyne floridensis</name>
    <dbReference type="NCBI Taxonomy" id="298350"/>
    <lineage>
        <taxon>Eukaryota</taxon>
        <taxon>Metazoa</taxon>
        <taxon>Ecdysozoa</taxon>
        <taxon>Nematoda</taxon>
        <taxon>Chromadorea</taxon>
        <taxon>Rhabditida</taxon>
        <taxon>Tylenchina</taxon>
        <taxon>Tylenchomorpha</taxon>
        <taxon>Tylenchoidea</taxon>
        <taxon>Meloidogynidae</taxon>
        <taxon>Meloidogyninae</taxon>
        <taxon>Meloidogyne</taxon>
    </lineage>
</organism>
<dbReference type="InterPro" id="IPR008925">
    <property type="entry name" value="aa_tRNA-synth_I_cd-bd_sf"/>
</dbReference>
<comment type="catalytic activity">
    <reaction evidence="15">
        <text>tRNA(Glx) + L-glutamate + ATP = L-glutamyl-tRNA(Glx) + AMP + diphosphate</text>
        <dbReference type="Rhea" id="RHEA:18397"/>
        <dbReference type="Rhea" id="RHEA-COMP:9713"/>
        <dbReference type="Rhea" id="RHEA-COMP:9716"/>
        <dbReference type="ChEBI" id="CHEBI:29985"/>
        <dbReference type="ChEBI" id="CHEBI:30616"/>
        <dbReference type="ChEBI" id="CHEBI:33019"/>
        <dbReference type="ChEBI" id="CHEBI:78442"/>
        <dbReference type="ChEBI" id="CHEBI:78520"/>
        <dbReference type="ChEBI" id="CHEBI:456215"/>
        <dbReference type="EC" id="6.1.1.24"/>
    </reaction>
    <physiologicalReaction direction="left-to-right" evidence="15">
        <dbReference type="Rhea" id="RHEA:18398"/>
    </physiologicalReaction>
</comment>
<feature type="compositionally biased region" description="Low complexity" evidence="18">
    <location>
        <begin position="122"/>
        <end position="141"/>
    </location>
</feature>
<evidence type="ECO:0000256" key="5">
    <source>
        <dbReference type="ARBA" id="ARBA00022741"/>
    </source>
</evidence>
<evidence type="ECO:0000256" key="1">
    <source>
        <dbReference type="ARBA" id="ARBA00004173"/>
    </source>
</evidence>
<dbReference type="CDD" id="cd00808">
    <property type="entry name" value="GluRS_core"/>
    <property type="match status" value="1"/>
</dbReference>
<dbReference type="Gene3D" id="3.40.50.620">
    <property type="entry name" value="HUPs"/>
    <property type="match status" value="1"/>
</dbReference>
<evidence type="ECO:0000259" key="20">
    <source>
        <dbReference type="Pfam" id="PF19269"/>
    </source>
</evidence>
<dbReference type="PANTHER" id="PTHR43311:SF2">
    <property type="entry name" value="GLUTAMATE--TRNA LIGASE, MITOCHONDRIAL-RELATED"/>
    <property type="match status" value="1"/>
</dbReference>
<dbReference type="Proteomes" id="UP000887560">
    <property type="component" value="Unplaced"/>
</dbReference>
<evidence type="ECO:0000256" key="12">
    <source>
        <dbReference type="ARBA" id="ARBA00044251"/>
    </source>
</evidence>
<keyword evidence="8 17" id="KW-0030">Aminoacyl-tRNA synthetase</keyword>
<keyword evidence="5 17" id="KW-0547">Nucleotide-binding</keyword>
<dbReference type="InterPro" id="IPR045462">
    <property type="entry name" value="aa-tRNA-synth_I_cd-bd"/>
</dbReference>
<comment type="catalytic activity">
    <reaction evidence="14">
        <text>tRNA(Glu) + L-glutamate + ATP = L-glutamyl-tRNA(Glu) + AMP + diphosphate</text>
        <dbReference type="Rhea" id="RHEA:23540"/>
        <dbReference type="Rhea" id="RHEA-COMP:9663"/>
        <dbReference type="Rhea" id="RHEA-COMP:9680"/>
        <dbReference type="ChEBI" id="CHEBI:29985"/>
        <dbReference type="ChEBI" id="CHEBI:30616"/>
        <dbReference type="ChEBI" id="CHEBI:33019"/>
        <dbReference type="ChEBI" id="CHEBI:78442"/>
        <dbReference type="ChEBI" id="CHEBI:78520"/>
        <dbReference type="ChEBI" id="CHEBI:456215"/>
        <dbReference type="EC" id="6.1.1.17"/>
    </reaction>
    <physiologicalReaction direction="left-to-right" evidence="14">
        <dbReference type="Rhea" id="RHEA:23541"/>
    </physiologicalReaction>
</comment>
<evidence type="ECO:0000256" key="14">
    <source>
        <dbReference type="ARBA" id="ARBA00047366"/>
    </source>
</evidence>
<dbReference type="GO" id="GO:0004818">
    <property type="term" value="F:glutamate-tRNA ligase activity"/>
    <property type="evidence" value="ECO:0007669"/>
    <property type="project" value="UniProtKB-EC"/>
</dbReference>
<dbReference type="AlphaFoldDB" id="A0A915NJQ7"/>
<dbReference type="FunFam" id="3.40.50.620:FF:000045">
    <property type="entry name" value="Glutamate--tRNA ligase, mitochondrial"/>
    <property type="match status" value="1"/>
</dbReference>
<evidence type="ECO:0000256" key="4">
    <source>
        <dbReference type="ARBA" id="ARBA00022598"/>
    </source>
</evidence>
<feature type="domain" description="Glutamyl/glutaminyl-tRNA synthetase class Ib catalytic" evidence="19">
    <location>
        <begin position="266"/>
        <end position="575"/>
    </location>
</feature>
<evidence type="ECO:0000256" key="9">
    <source>
        <dbReference type="ARBA" id="ARBA00030865"/>
    </source>
</evidence>
<name>A0A915NJQ7_9BILA</name>
<comment type="catalytic activity">
    <reaction evidence="16">
        <text>tRNA(Gln) + L-glutamate + ATP = L-glutamyl-tRNA(Gln) + AMP + diphosphate</text>
        <dbReference type="Rhea" id="RHEA:64612"/>
        <dbReference type="Rhea" id="RHEA-COMP:9662"/>
        <dbReference type="Rhea" id="RHEA-COMP:9684"/>
        <dbReference type="ChEBI" id="CHEBI:29985"/>
        <dbReference type="ChEBI" id="CHEBI:30616"/>
        <dbReference type="ChEBI" id="CHEBI:33019"/>
        <dbReference type="ChEBI" id="CHEBI:78442"/>
        <dbReference type="ChEBI" id="CHEBI:78520"/>
        <dbReference type="ChEBI" id="CHEBI:456215"/>
    </reaction>
    <physiologicalReaction direction="left-to-right" evidence="16">
        <dbReference type="Rhea" id="RHEA:64613"/>
    </physiologicalReaction>
</comment>
<keyword evidence="4 17" id="KW-0436">Ligase</keyword>
<reference evidence="22" key="1">
    <citation type="submission" date="2022-11" db="UniProtKB">
        <authorList>
            <consortium name="WormBaseParasite"/>
        </authorList>
    </citation>
    <scope>IDENTIFICATION</scope>
</reference>
<protein>
    <recommendedName>
        <fullName evidence="11">Nondiscriminating glutamyl-tRNA synthetase EARS2, mitochondrial</fullName>
        <ecNumber evidence="3">6.1.1.17</ecNumber>
        <ecNumber evidence="10">6.1.1.24</ecNumber>
    </recommendedName>
    <alternativeName>
        <fullName evidence="13">Glutamate--tRNA(Gln) ligase EARS2, mitochondrial</fullName>
    </alternativeName>
    <alternativeName>
        <fullName evidence="9">Glutamyl-tRNA synthetase</fullName>
    </alternativeName>
    <alternativeName>
        <fullName evidence="12">Mitochondrial glutamyl-tRNA synthetase</fullName>
    </alternativeName>
</protein>
<evidence type="ECO:0000313" key="22">
    <source>
        <dbReference type="WBParaSite" id="scf7180000417518.g1355"/>
    </source>
</evidence>
<dbReference type="PRINTS" id="PR00987">
    <property type="entry name" value="TRNASYNTHGLU"/>
</dbReference>
<dbReference type="SUPFAM" id="SSF52374">
    <property type="entry name" value="Nucleotidylyl transferase"/>
    <property type="match status" value="1"/>
</dbReference>
<evidence type="ECO:0000256" key="17">
    <source>
        <dbReference type="RuleBase" id="RU363037"/>
    </source>
</evidence>
<keyword evidence="21" id="KW-1185">Reference proteome</keyword>
<dbReference type="NCBIfam" id="TIGR00464">
    <property type="entry name" value="gltX_bact"/>
    <property type="match status" value="1"/>
</dbReference>
<dbReference type="InterPro" id="IPR020058">
    <property type="entry name" value="Glu/Gln-tRNA-synth_Ib_cat-dom"/>
</dbReference>
<dbReference type="GO" id="GO:0000049">
    <property type="term" value="F:tRNA binding"/>
    <property type="evidence" value="ECO:0007669"/>
    <property type="project" value="InterPro"/>
</dbReference>
<evidence type="ECO:0000256" key="18">
    <source>
        <dbReference type="SAM" id="MobiDB-lite"/>
    </source>
</evidence>
<feature type="compositionally biased region" description="Low complexity" evidence="18">
    <location>
        <begin position="1"/>
        <end position="10"/>
    </location>
</feature>
<dbReference type="GO" id="GO:0005524">
    <property type="term" value="F:ATP binding"/>
    <property type="evidence" value="ECO:0007669"/>
    <property type="project" value="UniProtKB-KW"/>
</dbReference>
<evidence type="ECO:0000256" key="10">
    <source>
        <dbReference type="ARBA" id="ARBA00044054"/>
    </source>
</evidence>
<dbReference type="EC" id="6.1.1.17" evidence="3"/>
<feature type="compositionally biased region" description="Basic residues" evidence="18">
    <location>
        <begin position="25"/>
        <end position="34"/>
    </location>
</feature>
<sequence length="767" mass="89441">MSSKNSQSSSSRRRERERRADRSKSPRRSKKDGRRKHDDSSSKNEIQKGIEKAKNRLKSSLNEAIDSGSSLEYSQGIRLRQEKQDASEILDSVSRHAAIERIEEPGFKPCSFKSDADSARMSSTTTKSSENTTNLFTSSSTTHHDRAMFGPLWASKQIAEKSKNKKEVVKKRDKDENKEENKKEEATVLASRFPLAHEKLSEDPEARNQRWLELFRERRRMAIEGIFYSRYTISAIEILMIYRRLFSFLIQNVRHYSLESSNNYKNVRVRFAPSPTGQLHLGSLRTALFNYLFAKKYGGSFLLRIEDTDRDRLFENVLSYFGLNLDEGPSIDGNFGPYVQSERCQIYKNEVERLIEENKAYKCFCSVERLDILRRKALNEKKIPRYDRHCRNLSKEEVVAREKNGEIPVVRFKYDAGEMSFKDIVFGVYSTSWDEVDFIILKRDGFPTYHFANVVDDHYMEISDVIRGSEWLLSTPKHLKLYEAFNWKEPRFTHLPLITEDGKNKLSKRKSHAFVSYYTNLGYLPLAVLNFLLRNGSGIKEYNLHKLYTIDEMITNFDQNLIGRSTFMLDLKELDRYGRMAFQASDFEKDLLPCIKKQFSLLPETTKTSINPQLLTSSYFNKVISFLHLNEEKFCKMSDITTGDFKFFFMTPNSSEKIVKYFQDDDIKKVLKILKKLLEYSKLDRNKINYEQIKLLAKEEKEDFSAGKITTLFRLAIIDNISGPPIHELVKFFGTEEISTRLEKMVVNLEGYLNNYDDVKKKKCEAA</sequence>
<dbReference type="Pfam" id="PF00749">
    <property type="entry name" value="tRNA-synt_1c"/>
    <property type="match status" value="1"/>
</dbReference>
<evidence type="ECO:0000256" key="11">
    <source>
        <dbReference type="ARBA" id="ARBA00044142"/>
    </source>
</evidence>
<evidence type="ECO:0000256" key="15">
    <source>
        <dbReference type="ARBA" id="ARBA00047479"/>
    </source>
</evidence>